<protein>
    <recommendedName>
        <fullName evidence="3">Aspartate kinase</fullName>
    </recommendedName>
</protein>
<dbReference type="InterPro" id="IPR045865">
    <property type="entry name" value="ACT-like_dom_sf"/>
</dbReference>
<evidence type="ECO:0008006" key="3">
    <source>
        <dbReference type="Google" id="ProtNLM"/>
    </source>
</evidence>
<evidence type="ECO:0000313" key="2">
    <source>
        <dbReference type="Proteomes" id="UP000034448"/>
    </source>
</evidence>
<gene>
    <name evidence="1" type="ORF">US28_C0019G0040</name>
</gene>
<organism evidence="1 2">
    <name type="scientific">Candidatus Daviesbacteria bacterium GW2011_GWA1_36_8</name>
    <dbReference type="NCBI Taxonomy" id="1618417"/>
    <lineage>
        <taxon>Bacteria</taxon>
        <taxon>Candidatus Daviesiibacteriota</taxon>
    </lineage>
</organism>
<dbReference type="AlphaFoldDB" id="A0A0G0FBJ6"/>
<accession>A0A0G0FBJ6</accession>
<comment type="caution">
    <text evidence="1">The sequence shown here is derived from an EMBL/GenBank/DDBJ whole genome shotgun (WGS) entry which is preliminary data.</text>
</comment>
<reference evidence="1 2" key="1">
    <citation type="journal article" date="2015" name="Nature">
        <title>rRNA introns, odd ribosomes, and small enigmatic genomes across a large radiation of phyla.</title>
        <authorList>
            <person name="Brown C.T."/>
            <person name="Hug L.A."/>
            <person name="Thomas B.C."/>
            <person name="Sharon I."/>
            <person name="Castelle C.J."/>
            <person name="Singh A."/>
            <person name="Wilkins M.J."/>
            <person name="Williams K.H."/>
            <person name="Banfield J.F."/>
        </authorList>
    </citation>
    <scope>NUCLEOTIDE SEQUENCE [LARGE SCALE GENOMIC DNA]</scope>
</reference>
<dbReference type="EMBL" id="LBSJ01000019">
    <property type="protein sequence ID" value="KKQ15307.1"/>
    <property type="molecule type" value="Genomic_DNA"/>
</dbReference>
<name>A0A0G0FBJ6_9BACT</name>
<dbReference type="SUPFAM" id="SSF55021">
    <property type="entry name" value="ACT-like"/>
    <property type="match status" value="1"/>
</dbReference>
<sequence length="217" mass="24481">MVTISEVVRDIASNSPFLEEGLAYGVINLSEFARSIRSEIELRLGKEVQIGTITTALNRFSKSVNKNYQIKKLNQILSHLSDITIRSNLMSLTFANSTTINNKQLVLLNTIQNKENVFLTTSIGIYETTLFAADSLDVLIAEIFAEEILKIKRTNLSSLTIMLPKHAINVPGVYYSILKKLAWEGINFIEIISSYTELTIFLETKDINRAFVAIRKF</sequence>
<dbReference type="Proteomes" id="UP000034448">
    <property type="component" value="Unassembled WGS sequence"/>
</dbReference>
<proteinExistence type="predicted"/>
<evidence type="ECO:0000313" key="1">
    <source>
        <dbReference type="EMBL" id="KKQ15307.1"/>
    </source>
</evidence>